<organism evidence="1 2">
    <name type="scientific">Paenibacillus glycanilyticus</name>
    <dbReference type="NCBI Taxonomy" id="126569"/>
    <lineage>
        <taxon>Bacteria</taxon>
        <taxon>Bacillati</taxon>
        <taxon>Bacillota</taxon>
        <taxon>Bacilli</taxon>
        <taxon>Bacillales</taxon>
        <taxon>Paenibacillaceae</taxon>
        <taxon>Paenibacillus</taxon>
    </lineage>
</organism>
<name>A0ABQ6GI16_9BACL</name>
<gene>
    <name evidence="1" type="ORF">MU1_48600</name>
</gene>
<proteinExistence type="predicted"/>
<comment type="caution">
    <text evidence="1">The sequence shown here is derived from an EMBL/GenBank/DDBJ whole genome shotgun (WGS) entry which is preliminary data.</text>
</comment>
<evidence type="ECO:0000313" key="2">
    <source>
        <dbReference type="Proteomes" id="UP001157114"/>
    </source>
</evidence>
<dbReference type="RefSeq" id="WP_284241288.1">
    <property type="nucleotide sequence ID" value="NZ_BSSQ01000019.1"/>
</dbReference>
<reference evidence="1 2" key="1">
    <citation type="submission" date="2023-03" db="EMBL/GenBank/DDBJ databases">
        <title>Draft genome sequence of the bacteria which degrade cell wall of Tricholomamatutake.</title>
        <authorList>
            <person name="Konishi Y."/>
            <person name="Fukuta Y."/>
            <person name="Shirasaka N."/>
        </authorList>
    </citation>
    <scope>NUCLEOTIDE SEQUENCE [LARGE SCALE GENOMIC DNA]</scope>
    <source>
        <strain evidence="2">mu1</strain>
    </source>
</reference>
<protein>
    <submittedName>
        <fullName evidence="1">Uncharacterized protein</fullName>
    </submittedName>
</protein>
<accession>A0ABQ6GI16</accession>
<evidence type="ECO:0000313" key="1">
    <source>
        <dbReference type="EMBL" id="GLX70514.1"/>
    </source>
</evidence>
<dbReference type="EMBL" id="BSSQ01000019">
    <property type="protein sequence ID" value="GLX70514.1"/>
    <property type="molecule type" value="Genomic_DNA"/>
</dbReference>
<keyword evidence="2" id="KW-1185">Reference proteome</keyword>
<dbReference type="Proteomes" id="UP001157114">
    <property type="component" value="Unassembled WGS sequence"/>
</dbReference>
<sequence length="399" mass="45328">MKLYKKINYRLAKNDTPLVIAERVKQAFVNLDTELLTIKFFANDSVYGVSGINRVLKHFPKLTPYLHTVDTLQGSEQRLSNLPVGWDGSNPDGFTDSITIDDAIEVVRGVPRRYSLNDLTIIFDRLPLLTRIPESLRIDPVPYTVKGRLHFPNLFSPKVTGYSDYPSPCIRLQSDWWISGRNNFMDAIVELGDLADGIPQLELNVAERQLLESIGEIYHERVFAAPSNKEEAAENYEKMITCEKIIRSFYEEGCLVGVDYPYQLNHIVIDEVATEPLSVKKAITGEFKKRGFTYNTKYSNGGMYTISKITKNNYLVKITFARGSFDANVLSVGSIEGPLWKHEFELPATPDRRPYQLIRQMDVNHQLANIAAAYDTAEKHFIDVIDGLYGLGPSWLTYL</sequence>